<dbReference type="KEGG" id="ptan:CRYO30217_03012"/>
<sequence length="568" mass="63472">MNKRFRTIAMASAVTGGMIMSSCTLVKDLDYKVLEDPLEMHGDEVKLKMQATFVEKGLNKKASVKLTPIFVCTDGTEIPFDSREFQGEKAAGNGEVITKAGKTVTYESSRPYQPCMEEGKVIVRIEPKKGDKEKDPITTEGIANGTIITPYLIQLDDQVMAADDNFVRVTTHDTVAVINYDKGRFNVKSSELKQDDIKGLEGFITMAQTNERRDVKSYNIVSYASPEGEIDLNDNLAGDRATSANEYLTNFYSKSKIETVPTINKSPKGEDWAGFKTEVEKTDHEDKDLILRVLEMTSDLNKREEDIRNMAKTYTFLEKEVLPQLRRSQIVCTYDKVGWSDDELKQLSKTNPDTLTVEELLYTAELVDDLNEKLRIYKESERMYGDDWRTSNNVGYILYMQNDVDGAKAKFEKAYEIDQNEIVTNNLGAVIHMGGDRDRAKELFMQAGSSVETSYNLGLVSIQESTSGNYDEALEKMGDNETFNVALAMVLNGDNEGGLGMIDKAADADAAYAHYLKAVIGARTDNQEMVISNLTTAISKDAAYKAKAAKDAEFLKFKEVDAFKSLVQ</sequence>
<reference evidence="1" key="1">
    <citation type="submission" date="2021-04" db="EMBL/GenBank/DDBJ databases">
        <authorList>
            <person name="Rodrigo-Torres L."/>
            <person name="Arahal R. D."/>
            <person name="Lucena T."/>
        </authorList>
    </citation>
    <scope>NUCLEOTIDE SEQUENCE</scope>
    <source>
        <strain evidence="1">AS29M-1</strain>
    </source>
</reference>
<organism evidence="1 2">
    <name type="scientific">Parvicella tangerina</name>
    <dbReference type="NCBI Taxonomy" id="2829795"/>
    <lineage>
        <taxon>Bacteria</taxon>
        <taxon>Pseudomonadati</taxon>
        <taxon>Bacteroidota</taxon>
        <taxon>Flavobacteriia</taxon>
        <taxon>Flavobacteriales</taxon>
        <taxon>Parvicellaceae</taxon>
        <taxon>Parvicella</taxon>
    </lineage>
</organism>
<gene>
    <name evidence="1" type="ORF">CRYO30217_03012</name>
</gene>
<accession>A0A916JQL0</accession>
<protein>
    <recommendedName>
        <fullName evidence="3">Tetratricopeptide repeat protein</fullName>
    </recommendedName>
</protein>
<keyword evidence="2" id="KW-1185">Reference proteome</keyword>
<dbReference type="PROSITE" id="PS51257">
    <property type="entry name" value="PROKAR_LIPOPROTEIN"/>
    <property type="match status" value="1"/>
</dbReference>
<dbReference type="InterPro" id="IPR036737">
    <property type="entry name" value="OmpA-like_sf"/>
</dbReference>
<dbReference type="Gene3D" id="1.25.40.10">
    <property type="entry name" value="Tetratricopeptide repeat domain"/>
    <property type="match status" value="1"/>
</dbReference>
<dbReference type="InterPro" id="IPR011990">
    <property type="entry name" value="TPR-like_helical_dom_sf"/>
</dbReference>
<evidence type="ECO:0008006" key="3">
    <source>
        <dbReference type="Google" id="ProtNLM"/>
    </source>
</evidence>
<dbReference type="EMBL" id="OU015584">
    <property type="protein sequence ID" value="CAG5086114.1"/>
    <property type="molecule type" value="Genomic_DNA"/>
</dbReference>
<dbReference type="AlphaFoldDB" id="A0A916JQL0"/>
<name>A0A916JQL0_9FLAO</name>
<evidence type="ECO:0000313" key="2">
    <source>
        <dbReference type="Proteomes" id="UP000683507"/>
    </source>
</evidence>
<dbReference type="SUPFAM" id="SSF103088">
    <property type="entry name" value="OmpA-like"/>
    <property type="match status" value="1"/>
</dbReference>
<dbReference type="SUPFAM" id="SSF48452">
    <property type="entry name" value="TPR-like"/>
    <property type="match status" value="1"/>
</dbReference>
<proteinExistence type="predicted"/>
<dbReference type="RefSeq" id="WP_258543205.1">
    <property type="nucleotide sequence ID" value="NZ_OU015584.1"/>
</dbReference>
<evidence type="ECO:0000313" key="1">
    <source>
        <dbReference type="EMBL" id="CAG5086114.1"/>
    </source>
</evidence>
<dbReference type="Proteomes" id="UP000683507">
    <property type="component" value="Chromosome"/>
</dbReference>